<reference evidence="3" key="1">
    <citation type="journal article" date="2014" name="Nat. Commun.">
        <title>Genomic adaptations of the halophilic Dead Sea filamentous fungus Eurotium rubrum.</title>
        <authorList>
            <person name="Kis-Papo T."/>
            <person name="Weig A.R."/>
            <person name="Riley R."/>
            <person name="Persoh D."/>
            <person name="Salamov A."/>
            <person name="Sun H."/>
            <person name="Lipzen A."/>
            <person name="Wasser S.P."/>
            <person name="Rambold G."/>
            <person name="Grigoriev I.V."/>
            <person name="Nevo E."/>
        </authorList>
    </citation>
    <scope>NUCLEOTIDE SEQUENCE [LARGE SCALE GENOMIC DNA]</scope>
    <source>
        <strain evidence="3">CBS 135680</strain>
    </source>
</reference>
<dbReference type="OrthoDB" id="4492829at2759"/>
<keyword evidence="3" id="KW-1185">Reference proteome</keyword>
<feature type="signal peptide" evidence="1">
    <location>
        <begin position="1"/>
        <end position="16"/>
    </location>
</feature>
<sequence>MHFFSIFLSILPLAYANPIPSRCLELQQLDETLTSLADIDQTTMTENGVKKLGELLVAQPAVRRELEKCFTENRRRDLDDALNGLGQSIQGLMGQEAENIDVAIDQTYFIGNYGDYNRQDGGEDQVDSN</sequence>
<dbReference type="HOGENOM" id="CLU_1948403_0_0_1"/>
<dbReference type="EMBL" id="KK088411">
    <property type="protein sequence ID" value="EYE99875.1"/>
    <property type="molecule type" value="Genomic_DNA"/>
</dbReference>
<keyword evidence="1" id="KW-0732">Signal</keyword>
<dbReference type="RefSeq" id="XP_040643563.1">
    <property type="nucleotide sequence ID" value="XM_040786800.1"/>
</dbReference>
<evidence type="ECO:0000313" key="3">
    <source>
        <dbReference type="Proteomes" id="UP000019804"/>
    </source>
</evidence>
<organism evidence="2 3">
    <name type="scientific">Aspergillus ruber (strain CBS 135680)</name>
    <dbReference type="NCBI Taxonomy" id="1388766"/>
    <lineage>
        <taxon>Eukaryota</taxon>
        <taxon>Fungi</taxon>
        <taxon>Dikarya</taxon>
        <taxon>Ascomycota</taxon>
        <taxon>Pezizomycotina</taxon>
        <taxon>Eurotiomycetes</taxon>
        <taxon>Eurotiomycetidae</taxon>
        <taxon>Eurotiales</taxon>
        <taxon>Aspergillaceae</taxon>
        <taxon>Aspergillus</taxon>
        <taxon>Aspergillus subgen. Aspergillus</taxon>
    </lineage>
</organism>
<protein>
    <submittedName>
        <fullName evidence="2">Uncharacterized protein</fullName>
    </submittedName>
</protein>
<proteinExistence type="predicted"/>
<evidence type="ECO:0000256" key="1">
    <source>
        <dbReference type="SAM" id="SignalP"/>
    </source>
</evidence>
<accession>A0A017SU92</accession>
<feature type="chain" id="PRO_5001496033" evidence="1">
    <location>
        <begin position="17"/>
        <end position="129"/>
    </location>
</feature>
<name>A0A017SU92_ASPRC</name>
<dbReference type="Proteomes" id="UP000019804">
    <property type="component" value="Unassembled WGS sequence"/>
</dbReference>
<dbReference type="GeneID" id="63701924"/>
<evidence type="ECO:0000313" key="2">
    <source>
        <dbReference type="EMBL" id="EYE99875.1"/>
    </source>
</evidence>
<dbReference type="AlphaFoldDB" id="A0A017SU92"/>
<gene>
    <name evidence="2" type="ORF">EURHEDRAFT_519935</name>
</gene>